<dbReference type="GO" id="GO:0008324">
    <property type="term" value="F:monoatomic cation transmembrane transporter activity"/>
    <property type="evidence" value="ECO:0007669"/>
    <property type="project" value="InterPro"/>
</dbReference>
<protein>
    <submittedName>
        <fullName evidence="8">Multisubunit sodium/proton antiporter, MrpE subunit</fullName>
    </submittedName>
</protein>
<feature type="transmembrane region" description="Helical" evidence="7">
    <location>
        <begin position="67"/>
        <end position="87"/>
    </location>
</feature>
<evidence type="ECO:0000313" key="8">
    <source>
        <dbReference type="EMBL" id="SFA47286.1"/>
    </source>
</evidence>
<proteinExistence type="inferred from homology"/>
<dbReference type="PANTHER" id="PTHR34584">
    <property type="entry name" value="NA(+)/H(+) ANTIPORTER SUBUNIT E1"/>
    <property type="match status" value="1"/>
</dbReference>
<dbReference type="Pfam" id="PF01899">
    <property type="entry name" value="MNHE"/>
    <property type="match status" value="1"/>
</dbReference>
<keyword evidence="3" id="KW-1003">Cell membrane</keyword>
<evidence type="ECO:0000256" key="3">
    <source>
        <dbReference type="ARBA" id="ARBA00022475"/>
    </source>
</evidence>
<dbReference type="GeneID" id="85485338"/>
<keyword evidence="4 7" id="KW-0812">Transmembrane</keyword>
<dbReference type="InterPro" id="IPR002758">
    <property type="entry name" value="Cation_antiport_E"/>
</dbReference>
<dbReference type="EMBL" id="FOJN01000004">
    <property type="protein sequence ID" value="SFA47286.1"/>
    <property type="molecule type" value="Genomic_DNA"/>
</dbReference>
<evidence type="ECO:0000256" key="6">
    <source>
        <dbReference type="ARBA" id="ARBA00023136"/>
    </source>
</evidence>
<organism evidence="8 9">
    <name type="scientific">Rhodococcoides kroppenstedtii</name>
    <dbReference type="NCBI Taxonomy" id="293050"/>
    <lineage>
        <taxon>Bacteria</taxon>
        <taxon>Bacillati</taxon>
        <taxon>Actinomycetota</taxon>
        <taxon>Actinomycetes</taxon>
        <taxon>Mycobacteriales</taxon>
        <taxon>Nocardiaceae</taxon>
        <taxon>Rhodococcoides</taxon>
    </lineage>
</organism>
<dbReference type="NCBIfam" id="NF006521">
    <property type="entry name" value="PRK08965.1-5"/>
    <property type="match status" value="1"/>
</dbReference>
<reference evidence="8 9" key="1">
    <citation type="submission" date="2016-10" db="EMBL/GenBank/DDBJ databases">
        <authorList>
            <person name="de Groot N.N."/>
        </authorList>
    </citation>
    <scope>NUCLEOTIDE SEQUENCE [LARGE SCALE GENOMIC DNA]</scope>
    <source>
        <strain evidence="8 9">DSM 44908</strain>
    </source>
</reference>
<sequence>MTLMHRELALKLALVTWLTAVWVLLWGNVSVANIAGGIVVALFVTTVLALPTVPVEGRVHPLSVVRLVGVLVYYALVSSVQVAWAAVRPGPNPVNAVLRYPVRIKSDLVLTFMVDSLNMVPGTLVLEIDRAERVLYIHVLDVAKPDAIDQFRTIVRVYEDAFIRAFERDSEWHPAVVHTTRDDEDTVVETAHDITTDYSAGPDGKDRR</sequence>
<keyword evidence="5 7" id="KW-1133">Transmembrane helix</keyword>
<feature type="transmembrane region" description="Helical" evidence="7">
    <location>
        <begin position="35"/>
        <end position="55"/>
    </location>
</feature>
<dbReference type="Proteomes" id="UP000182054">
    <property type="component" value="Unassembled WGS sequence"/>
</dbReference>
<feature type="transmembrane region" description="Helical" evidence="7">
    <location>
        <begin position="12"/>
        <end position="29"/>
    </location>
</feature>
<evidence type="ECO:0000313" key="9">
    <source>
        <dbReference type="Proteomes" id="UP000182054"/>
    </source>
</evidence>
<evidence type="ECO:0000256" key="5">
    <source>
        <dbReference type="ARBA" id="ARBA00022989"/>
    </source>
</evidence>
<evidence type="ECO:0000256" key="2">
    <source>
        <dbReference type="ARBA" id="ARBA00006228"/>
    </source>
</evidence>
<dbReference type="AlphaFoldDB" id="A0A1I0T8D7"/>
<name>A0A1I0T8D7_9NOCA</name>
<gene>
    <name evidence="8" type="ORF">SAMN05444374_104184</name>
</gene>
<comment type="similarity">
    <text evidence="2">Belongs to the CPA3 antiporters (TC 2.A.63) subunit E family.</text>
</comment>
<evidence type="ECO:0000256" key="7">
    <source>
        <dbReference type="SAM" id="Phobius"/>
    </source>
</evidence>
<evidence type="ECO:0000256" key="4">
    <source>
        <dbReference type="ARBA" id="ARBA00022692"/>
    </source>
</evidence>
<comment type="subcellular location">
    <subcellularLocation>
        <location evidence="1">Cell membrane</location>
        <topology evidence="1">Multi-pass membrane protein</topology>
    </subcellularLocation>
</comment>
<dbReference type="PANTHER" id="PTHR34584:SF1">
    <property type="entry name" value="NA(+)_H(+) ANTIPORTER SUBUNIT E1"/>
    <property type="match status" value="1"/>
</dbReference>
<keyword evidence="6 7" id="KW-0472">Membrane</keyword>
<dbReference type="GO" id="GO:0005886">
    <property type="term" value="C:plasma membrane"/>
    <property type="evidence" value="ECO:0007669"/>
    <property type="project" value="UniProtKB-SubCell"/>
</dbReference>
<evidence type="ECO:0000256" key="1">
    <source>
        <dbReference type="ARBA" id="ARBA00004651"/>
    </source>
</evidence>
<accession>A0A1I0T8D7</accession>
<dbReference type="RefSeq" id="WP_068361547.1">
    <property type="nucleotide sequence ID" value="NZ_FOJN01000004.1"/>
</dbReference>